<accession>A0A840S3S1</accession>
<dbReference type="GO" id="GO:0016747">
    <property type="term" value="F:acyltransferase activity, transferring groups other than amino-acyl groups"/>
    <property type="evidence" value="ECO:0007669"/>
    <property type="project" value="InterPro"/>
</dbReference>
<dbReference type="InterPro" id="IPR000182">
    <property type="entry name" value="GNAT_dom"/>
</dbReference>
<dbReference type="Gene3D" id="3.40.630.30">
    <property type="match status" value="1"/>
</dbReference>
<dbReference type="EMBL" id="JACHHO010000001">
    <property type="protein sequence ID" value="MBB5203696.1"/>
    <property type="molecule type" value="Genomic_DNA"/>
</dbReference>
<organism evidence="2 3">
    <name type="scientific">Inhella inkyongensis</name>
    <dbReference type="NCBI Taxonomy" id="392593"/>
    <lineage>
        <taxon>Bacteria</taxon>
        <taxon>Pseudomonadati</taxon>
        <taxon>Pseudomonadota</taxon>
        <taxon>Betaproteobacteria</taxon>
        <taxon>Burkholderiales</taxon>
        <taxon>Sphaerotilaceae</taxon>
        <taxon>Inhella</taxon>
    </lineage>
</organism>
<dbReference type="CDD" id="cd04301">
    <property type="entry name" value="NAT_SF"/>
    <property type="match status" value="1"/>
</dbReference>
<protein>
    <submittedName>
        <fullName evidence="2">ElaA protein</fullName>
    </submittedName>
</protein>
<sequence length="149" mass="16409">MSELIWDCQAFASLSGAQVYEILRLRSEVFVVEQQCIFQDPDGADDRAWHLGAWQAGGLMAYARLLGPGIKAARPSFGRVITAPAARGQGLGHELVRRALSECERHWPGQGVTIFAQAHLQNYYGAHGFVPVGAPFMEDDILHMEMVKA</sequence>
<evidence type="ECO:0000313" key="3">
    <source>
        <dbReference type="Proteomes" id="UP000554837"/>
    </source>
</evidence>
<dbReference type="SUPFAM" id="SSF55729">
    <property type="entry name" value="Acyl-CoA N-acyltransferases (Nat)"/>
    <property type="match status" value="1"/>
</dbReference>
<dbReference type="PROSITE" id="PS51186">
    <property type="entry name" value="GNAT"/>
    <property type="match status" value="1"/>
</dbReference>
<keyword evidence="3" id="KW-1185">Reference proteome</keyword>
<dbReference type="RefSeq" id="WP_246071425.1">
    <property type="nucleotide sequence ID" value="NZ_CP040709.1"/>
</dbReference>
<evidence type="ECO:0000313" key="2">
    <source>
        <dbReference type="EMBL" id="MBB5203696.1"/>
    </source>
</evidence>
<dbReference type="AlphaFoldDB" id="A0A840S3S1"/>
<feature type="domain" description="N-acetyltransferase" evidence="1">
    <location>
        <begin position="9"/>
        <end position="149"/>
    </location>
</feature>
<name>A0A840S3S1_9BURK</name>
<dbReference type="Proteomes" id="UP000554837">
    <property type="component" value="Unassembled WGS sequence"/>
</dbReference>
<gene>
    <name evidence="2" type="ORF">HNQ51_000989</name>
</gene>
<dbReference type="Pfam" id="PF13673">
    <property type="entry name" value="Acetyltransf_10"/>
    <property type="match status" value="1"/>
</dbReference>
<proteinExistence type="predicted"/>
<dbReference type="InterPro" id="IPR016181">
    <property type="entry name" value="Acyl_CoA_acyltransferase"/>
</dbReference>
<reference evidence="2 3" key="1">
    <citation type="submission" date="2020-08" db="EMBL/GenBank/DDBJ databases">
        <title>Genomic Encyclopedia of Type Strains, Phase IV (KMG-IV): sequencing the most valuable type-strain genomes for metagenomic binning, comparative biology and taxonomic classification.</title>
        <authorList>
            <person name="Goeker M."/>
        </authorList>
    </citation>
    <scope>NUCLEOTIDE SEQUENCE [LARGE SCALE GENOMIC DNA]</scope>
    <source>
        <strain evidence="2 3">DSM 23958</strain>
    </source>
</reference>
<comment type="caution">
    <text evidence="2">The sequence shown here is derived from an EMBL/GenBank/DDBJ whole genome shotgun (WGS) entry which is preliminary data.</text>
</comment>
<evidence type="ECO:0000259" key="1">
    <source>
        <dbReference type="PROSITE" id="PS51186"/>
    </source>
</evidence>